<organism evidence="1 2">
    <name type="scientific">Ensete ventricosum</name>
    <name type="common">Abyssinian banana</name>
    <name type="synonym">Musa ensete</name>
    <dbReference type="NCBI Taxonomy" id="4639"/>
    <lineage>
        <taxon>Eukaryota</taxon>
        <taxon>Viridiplantae</taxon>
        <taxon>Streptophyta</taxon>
        <taxon>Embryophyta</taxon>
        <taxon>Tracheophyta</taxon>
        <taxon>Spermatophyta</taxon>
        <taxon>Magnoliopsida</taxon>
        <taxon>Liliopsida</taxon>
        <taxon>Zingiberales</taxon>
        <taxon>Musaceae</taxon>
        <taxon>Ensete</taxon>
    </lineage>
</organism>
<dbReference type="EMBL" id="AMZH03013383">
    <property type="protein sequence ID" value="RRT49375.1"/>
    <property type="molecule type" value="Genomic_DNA"/>
</dbReference>
<comment type="caution">
    <text evidence="1">The sequence shown here is derived from an EMBL/GenBank/DDBJ whole genome shotgun (WGS) entry which is preliminary data.</text>
</comment>
<sequence length="113" mass="12324">MSGFIGSCDRSPHLSSAINNTMGGGSTHSTAGYCLRRPPGSQQRHHLTVRSNADEVPPHGMNASATPTRLRLLPKCEVAAVADAVMALLHTHPYIIIDVHWYVLTYTMRMPCN</sequence>
<evidence type="ECO:0000313" key="2">
    <source>
        <dbReference type="Proteomes" id="UP000287651"/>
    </source>
</evidence>
<dbReference type="AlphaFoldDB" id="A0A426YCA8"/>
<protein>
    <submittedName>
        <fullName evidence="1">Uncharacterized protein</fullName>
    </submittedName>
</protein>
<accession>A0A426YCA8</accession>
<reference evidence="1 2" key="1">
    <citation type="journal article" date="2014" name="Agronomy (Basel)">
        <title>A Draft Genome Sequence for Ensete ventricosum, the Drought-Tolerant Tree Against Hunger.</title>
        <authorList>
            <person name="Harrison J."/>
            <person name="Moore K.A."/>
            <person name="Paszkiewicz K."/>
            <person name="Jones T."/>
            <person name="Grant M."/>
            <person name="Ambacheew D."/>
            <person name="Muzemil S."/>
            <person name="Studholme D.J."/>
        </authorList>
    </citation>
    <scope>NUCLEOTIDE SEQUENCE [LARGE SCALE GENOMIC DNA]</scope>
</reference>
<gene>
    <name evidence="1" type="ORF">B296_00036836</name>
</gene>
<proteinExistence type="predicted"/>
<dbReference type="Proteomes" id="UP000287651">
    <property type="component" value="Unassembled WGS sequence"/>
</dbReference>
<name>A0A426YCA8_ENSVE</name>
<evidence type="ECO:0000313" key="1">
    <source>
        <dbReference type="EMBL" id="RRT49375.1"/>
    </source>
</evidence>